<dbReference type="InterPro" id="IPR056245">
    <property type="entry name" value="KH_DEAH11/12"/>
</dbReference>
<keyword evidence="4" id="KW-0677">Repeat</keyword>
<sequence length="950" mass="107115">MDVMKIIQLSAIQRIHLPSSLVRRESLDPLPSSNNAAPYLCDVVMMATEIHAAEEDGAILAFLTSQAENVLEFDFIDAPSVDAIDKATRNLVQLGAVACKHDAFVLTADGHYLVKLGMEPRLGKIILESLRYGLCKEGVVLAAAMANASNMFCRVGTYDEKLKSDCLKVRFCHHAGDLFTLLSVYREWQLTLTVYLTLYILYLIFQRWSLENCSFRVIKGFGSVALKRFCGKSNGSLIALISHMRAIYMDERIGIEINVGDNEIQLFASSKDIEKIYECVNNALKYETKWLRNECLEKCLYREDGDNAERWGRVSFLTPEAARKALDFNGSELCGCVLKLSPSRSSVGGIRKSLFAAVKAKISWPRRYSKGYAIVRCARNDAQFIVDDCFNVLIGGRFVQCQTSTRDMNSVVIRGLDKETSEAEILEVLHKTTNRRILDVFLIRGDEVNNHSVDAFEQAILKEIAPFMPSQGPLSNYCHVQVFAPEPKDSFMKAWISFDGKLHLEAAKALQHMQGKALAGCFSWQKIECQQVLLSYWLIGYSEFDIRVSFCSVVIIDNPKDKILNQTNGETERTPLGLAIYKDRNYGVDQSSVCCDLERNENGSYRVKISANATKTVAELRRPLEQLMNGKKVNHCSLTPMVLQLLFSKDGIMLMKSLQQEMGTYILFDRQNLTVRIFGPEKKVALTEQKLIASLQALHDKEQTDIPLRGGAMPYDLMKKVVEKFGPDLHVLKEMFPEAEFMLNTRRHVISFSGKKDLRLQVEEMIRDFAQSFGVNGFVKRYEDDNIACPICLCEVEDCYQLEACGHKFCQSCLVEQLESAMRGRDGFPVGCAREGCGMHIWLTDLKSLLPCQKLEDLFRASLSAFVASSGGTYRFCPSPDCPSVYRVASGMVGDLFVCGACYADTCTRCHVEYHPFVSCEKYRELKEDPDMSLKEWCKGKEHVKNCPSM</sequence>
<dbReference type="AlphaFoldDB" id="A0A9Q0PMR7"/>
<dbReference type="InterPro" id="IPR007502">
    <property type="entry name" value="Helicase-assoc_dom"/>
</dbReference>
<keyword evidence="7" id="KW-0862">Zinc</keyword>
<dbReference type="InterPro" id="IPR035979">
    <property type="entry name" value="RBD_domain_sf"/>
</dbReference>
<dbReference type="Pfam" id="PF24638">
    <property type="entry name" value="KH_DEAH11_1st"/>
    <property type="match status" value="1"/>
</dbReference>
<dbReference type="InterPro" id="IPR056246">
    <property type="entry name" value="KH_DEAH11/12_1st"/>
</dbReference>
<dbReference type="GO" id="GO:0003723">
    <property type="term" value="F:RNA binding"/>
    <property type="evidence" value="ECO:0007669"/>
    <property type="project" value="TreeGrafter"/>
</dbReference>
<evidence type="ECO:0000256" key="3">
    <source>
        <dbReference type="ARBA" id="ARBA00022723"/>
    </source>
</evidence>
<reference evidence="10" key="2">
    <citation type="journal article" date="2023" name="Int. J. Mol. Sci.">
        <title>De Novo Assembly and Annotation of 11 Diverse Shrub Willow (Salix) Genomes Reveals Novel Gene Organization in Sex-Linked Regions.</title>
        <authorList>
            <person name="Hyden B."/>
            <person name="Feng K."/>
            <person name="Yates T.B."/>
            <person name="Jawdy S."/>
            <person name="Cereghino C."/>
            <person name="Smart L.B."/>
            <person name="Muchero W."/>
        </authorList>
    </citation>
    <scope>NUCLEOTIDE SEQUENCE</scope>
    <source>
        <tissue evidence="10">Shoot tip</tissue>
    </source>
</reference>
<evidence type="ECO:0000256" key="8">
    <source>
        <dbReference type="ARBA" id="ARBA00047984"/>
    </source>
</evidence>
<accession>A0A9Q0PMR7</accession>
<dbReference type="InterPro" id="IPR056248">
    <property type="entry name" value="RBD_DEAH11/12"/>
</dbReference>
<dbReference type="InterPro" id="IPR056244">
    <property type="entry name" value="RRM_DEAH11/12"/>
</dbReference>
<dbReference type="SUPFAM" id="SSF57850">
    <property type="entry name" value="RING/U-box"/>
    <property type="match status" value="2"/>
</dbReference>
<dbReference type="Gene3D" id="1.20.120.1080">
    <property type="match status" value="1"/>
</dbReference>
<dbReference type="InterPro" id="IPR018957">
    <property type="entry name" value="Znf_C3HC4_RING-type"/>
</dbReference>
<keyword evidence="5" id="KW-0863">Zinc-finger</keyword>
<protein>
    <recommendedName>
        <fullName evidence="1">RNA helicase</fullName>
        <ecNumber evidence="1">3.6.4.13</ecNumber>
    </recommendedName>
</protein>
<evidence type="ECO:0000256" key="4">
    <source>
        <dbReference type="ARBA" id="ARBA00022737"/>
    </source>
</evidence>
<name>A0A9Q0PMR7_9ROSI</name>
<keyword evidence="6" id="KW-0833">Ubl conjugation pathway</keyword>
<dbReference type="EMBL" id="JAPFFM010000018">
    <property type="protein sequence ID" value="KAJ6691123.1"/>
    <property type="molecule type" value="Genomic_DNA"/>
</dbReference>
<dbReference type="PROSITE" id="PS00518">
    <property type="entry name" value="ZF_RING_1"/>
    <property type="match status" value="1"/>
</dbReference>
<dbReference type="InterPro" id="IPR044066">
    <property type="entry name" value="TRIAD_supradom"/>
</dbReference>
<dbReference type="PANTHER" id="PTHR18934">
    <property type="entry name" value="ATP-DEPENDENT RNA HELICASE"/>
    <property type="match status" value="1"/>
</dbReference>
<evidence type="ECO:0000256" key="6">
    <source>
        <dbReference type="ARBA" id="ARBA00022786"/>
    </source>
</evidence>
<dbReference type="Pfam" id="PF24641">
    <property type="entry name" value="KH_DEAH11_2nd"/>
    <property type="match status" value="1"/>
</dbReference>
<comment type="caution">
    <text evidence="10">The sequence shown here is derived from an EMBL/GenBank/DDBJ whole genome shotgun (WGS) entry which is preliminary data.</text>
</comment>
<dbReference type="Pfam" id="PF24471">
    <property type="entry name" value="KH_DEAH11"/>
    <property type="match status" value="1"/>
</dbReference>
<gene>
    <name evidence="10" type="ORF">OIU74_015753</name>
</gene>
<dbReference type="SMART" id="SM00847">
    <property type="entry name" value="HA2"/>
    <property type="match status" value="1"/>
</dbReference>
<dbReference type="PANTHER" id="PTHR18934:SF81">
    <property type="entry name" value="ATP-DEPENDENT RNA HELICASE DEAH11, CHLOROPLASTIC-RELATED"/>
    <property type="match status" value="1"/>
</dbReference>
<comment type="catalytic activity">
    <reaction evidence="8">
        <text>ATP + H2O = ADP + phosphate + H(+)</text>
        <dbReference type="Rhea" id="RHEA:13065"/>
        <dbReference type="ChEBI" id="CHEBI:15377"/>
        <dbReference type="ChEBI" id="CHEBI:15378"/>
        <dbReference type="ChEBI" id="CHEBI:30616"/>
        <dbReference type="ChEBI" id="CHEBI:43474"/>
        <dbReference type="ChEBI" id="CHEBI:456216"/>
        <dbReference type="EC" id="3.6.4.13"/>
    </reaction>
</comment>
<dbReference type="Proteomes" id="UP001151752">
    <property type="component" value="Chromosome 17"/>
</dbReference>
<keyword evidence="11" id="KW-1185">Reference proteome</keyword>
<dbReference type="InterPro" id="IPR056247">
    <property type="entry name" value="KH_DEAH11/12_2nd"/>
</dbReference>
<dbReference type="GO" id="GO:0008270">
    <property type="term" value="F:zinc ion binding"/>
    <property type="evidence" value="ECO:0007669"/>
    <property type="project" value="UniProtKB-KW"/>
</dbReference>
<evidence type="ECO:0000313" key="11">
    <source>
        <dbReference type="Proteomes" id="UP001151752"/>
    </source>
</evidence>
<dbReference type="EC" id="3.6.4.13" evidence="1"/>
<proteinExistence type="predicted"/>
<evidence type="ECO:0000256" key="1">
    <source>
        <dbReference type="ARBA" id="ARBA00012552"/>
    </source>
</evidence>
<dbReference type="Pfam" id="PF00097">
    <property type="entry name" value="zf-C3HC4"/>
    <property type="match status" value="1"/>
</dbReference>
<dbReference type="InterPro" id="IPR017907">
    <property type="entry name" value="Znf_RING_CS"/>
</dbReference>
<evidence type="ECO:0000256" key="5">
    <source>
        <dbReference type="ARBA" id="ARBA00022771"/>
    </source>
</evidence>
<dbReference type="Pfam" id="PF21010">
    <property type="entry name" value="HA2_C"/>
    <property type="match status" value="1"/>
</dbReference>
<dbReference type="PROSITE" id="PS51873">
    <property type="entry name" value="TRIAD"/>
    <property type="match status" value="1"/>
</dbReference>
<dbReference type="Pfam" id="PF01485">
    <property type="entry name" value="IBR"/>
    <property type="match status" value="1"/>
</dbReference>
<evidence type="ECO:0000256" key="7">
    <source>
        <dbReference type="ARBA" id="ARBA00022833"/>
    </source>
</evidence>
<dbReference type="Pfam" id="PF24637">
    <property type="entry name" value="RRM_DEAH11"/>
    <property type="match status" value="1"/>
</dbReference>
<dbReference type="SUPFAM" id="SSF54928">
    <property type="entry name" value="RNA-binding domain, RBD"/>
    <property type="match status" value="1"/>
</dbReference>
<evidence type="ECO:0000256" key="2">
    <source>
        <dbReference type="ARBA" id="ARBA00022679"/>
    </source>
</evidence>
<dbReference type="Gene3D" id="3.30.40.10">
    <property type="entry name" value="Zinc/RING finger domain, C3HC4 (zinc finger)"/>
    <property type="match status" value="1"/>
</dbReference>
<organism evidence="10 11">
    <name type="scientific">Salix koriyanagi</name>
    <dbReference type="NCBI Taxonomy" id="2511006"/>
    <lineage>
        <taxon>Eukaryota</taxon>
        <taxon>Viridiplantae</taxon>
        <taxon>Streptophyta</taxon>
        <taxon>Embryophyta</taxon>
        <taxon>Tracheophyta</taxon>
        <taxon>Spermatophyta</taxon>
        <taxon>Magnoliopsida</taxon>
        <taxon>eudicotyledons</taxon>
        <taxon>Gunneridae</taxon>
        <taxon>Pentapetalae</taxon>
        <taxon>rosids</taxon>
        <taxon>fabids</taxon>
        <taxon>Malpighiales</taxon>
        <taxon>Salicaceae</taxon>
        <taxon>Saliceae</taxon>
        <taxon>Salix</taxon>
    </lineage>
</organism>
<evidence type="ECO:0000313" key="10">
    <source>
        <dbReference type="EMBL" id="KAJ6691123.1"/>
    </source>
</evidence>
<dbReference type="GO" id="GO:0003724">
    <property type="term" value="F:RNA helicase activity"/>
    <property type="evidence" value="ECO:0007669"/>
    <property type="project" value="UniProtKB-EC"/>
</dbReference>
<evidence type="ECO:0000259" key="9">
    <source>
        <dbReference type="PROSITE" id="PS51873"/>
    </source>
</evidence>
<dbReference type="FunFam" id="1.20.120.1080:FF:000033">
    <property type="entry name" value="RBR-type E3 ubiquitin transferase"/>
    <property type="match status" value="1"/>
</dbReference>
<dbReference type="SMART" id="SM00647">
    <property type="entry name" value="IBR"/>
    <property type="match status" value="1"/>
</dbReference>
<dbReference type="GO" id="GO:0016740">
    <property type="term" value="F:transferase activity"/>
    <property type="evidence" value="ECO:0007669"/>
    <property type="project" value="UniProtKB-KW"/>
</dbReference>
<dbReference type="InterPro" id="IPR002867">
    <property type="entry name" value="IBR_dom"/>
</dbReference>
<reference evidence="10" key="1">
    <citation type="submission" date="2022-11" db="EMBL/GenBank/DDBJ databases">
        <authorList>
            <person name="Hyden B.L."/>
            <person name="Feng K."/>
            <person name="Yates T."/>
            <person name="Jawdy S."/>
            <person name="Smart L.B."/>
            <person name="Muchero W."/>
        </authorList>
    </citation>
    <scope>NUCLEOTIDE SEQUENCE</scope>
    <source>
        <tissue evidence="10">Shoot tip</tissue>
    </source>
</reference>
<keyword evidence="2 10" id="KW-0808">Transferase</keyword>
<dbReference type="CDD" id="cd20335">
    <property type="entry name" value="BRcat_RBR"/>
    <property type="match status" value="1"/>
</dbReference>
<dbReference type="InterPro" id="IPR013083">
    <property type="entry name" value="Znf_RING/FYVE/PHD"/>
</dbReference>
<feature type="domain" description="RING-type" evidence="9">
    <location>
        <begin position="785"/>
        <end position="950"/>
    </location>
</feature>
<dbReference type="Pfam" id="PF24475">
    <property type="entry name" value="RBD_DEAH11"/>
    <property type="match status" value="1"/>
</dbReference>
<keyword evidence="3" id="KW-0479">Metal-binding</keyword>